<dbReference type="CDD" id="cd00473">
    <property type="entry name" value="bS6"/>
    <property type="match status" value="1"/>
</dbReference>
<dbReference type="GO" id="GO:0006412">
    <property type="term" value="P:translation"/>
    <property type="evidence" value="ECO:0007669"/>
    <property type="project" value="UniProtKB-UniRule"/>
</dbReference>
<dbReference type="GO" id="GO:0005737">
    <property type="term" value="C:cytoplasm"/>
    <property type="evidence" value="ECO:0007669"/>
    <property type="project" value="UniProtKB-ARBA"/>
</dbReference>
<reference evidence="4 5" key="1">
    <citation type="journal article" date="2016" name="Nat. Commun.">
        <title>Thousands of microbial genomes shed light on interconnected biogeochemical processes in an aquifer system.</title>
        <authorList>
            <person name="Anantharaman K."/>
            <person name="Brown C.T."/>
            <person name="Hug L.A."/>
            <person name="Sharon I."/>
            <person name="Castelle C.J."/>
            <person name="Probst A.J."/>
            <person name="Thomas B.C."/>
            <person name="Singh A."/>
            <person name="Wilkins M.J."/>
            <person name="Karaoz U."/>
            <person name="Brodie E.L."/>
            <person name="Williams K.H."/>
            <person name="Hubbard S.S."/>
            <person name="Banfield J.F."/>
        </authorList>
    </citation>
    <scope>NUCLEOTIDE SEQUENCE [LARGE SCALE GENOMIC DNA]</scope>
</reference>
<name>A0A1G2M4G2_9BACT</name>
<dbReference type="InterPro" id="IPR000529">
    <property type="entry name" value="Ribosomal_bS6"/>
</dbReference>
<dbReference type="HAMAP" id="MF_00360">
    <property type="entry name" value="Ribosomal_bS6"/>
    <property type="match status" value="1"/>
</dbReference>
<keyword evidence="3" id="KW-0694">RNA-binding</keyword>
<comment type="similarity">
    <text evidence="1 3">Belongs to the bacterial ribosomal protein bS6 family.</text>
</comment>
<keyword evidence="3" id="KW-0687">Ribonucleoprotein</keyword>
<dbReference type="NCBIfam" id="TIGR00166">
    <property type="entry name" value="S6"/>
    <property type="match status" value="1"/>
</dbReference>
<dbReference type="InterPro" id="IPR035980">
    <property type="entry name" value="Ribosomal_bS6_sf"/>
</dbReference>
<dbReference type="Proteomes" id="UP000178873">
    <property type="component" value="Unassembled WGS sequence"/>
</dbReference>
<dbReference type="AlphaFoldDB" id="A0A1G2M4G2"/>
<dbReference type="PANTHER" id="PTHR21011:SF1">
    <property type="entry name" value="SMALL RIBOSOMAL SUBUNIT PROTEIN BS6M"/>
    <property type="match status" value="1"/>
</dbReference>
<evidence type="ECO:0000256" key="2">
    <source>
        <dbReference type="ARBA" id="ARBA00035294"/>
    </source>
</evidence>
<evidence type="ECO:0000313" key="5">
    <source>
        <dbReference type="Proteomes" id="UP000178873"/>
    </source>
</evidence>
<sequence length="158" mass="18393">MVSEQNTEEKGQTRVYEVAYLVSPHVAEDKIAEVVSHIKQALEQRGAFVISDEYPKFRPLAYTVVRQHEGKNEKYQTAYFGWVKFELGASTLADLKKTLEQENRLIRFLIVKVDRETKLSVRPQFWRKETVHKETPKPDAPKMTEAEIDKTIEELVVE</sequence>
<gene>
    <name evidence="3" type="primary">rpsF</name>
    <name evidence="4" type="ORF">A2664_04550</name>
</gene>
<protein>
    <recommendedName>
        <fullName evidence="2 3">Small ribosomal subunit protein bS6</fullName>
    </recommendedName>
</protein>
<accession>A0A1G2M4G2</accession>
<keyword evidence="3 4" id="KW-0689">Ribosomal protein</keyword>
<proteinExistence type="inferred from homology"/>
<keyword evidence="3" id="KW-0699">rRNA-binding</keyword>
<dbReference type="STRING" id="1802301.A2664_04550"/>
<evidence type="ECO:0000256" key="1">
    <source>
        <dbReference type="ARBA" id="ARBA00009512"/>
    </source>
</evidence>
<dbReference type="Gene3D" id="3.30.70.60">
    <property type="match status" value="1"/>
</dbReference>
<dbReference type="GO" id="GO:0070181">
    <property type="term" value="F:small ribosomal subunit rRNA binding"/>
    <property type="evidence" value="ECO:0007669"/>
    <property type="project" value="TreeGrafter"/>
</dbReference>
<comment type="function">
    <text evidence="3">Binds together with bS18 to 16S ribosomal RNA.</text>
</comment>
<comment type="caution">
    <text evidence="4">The sequence shown here is derived from an EMBL/GenBank/DDBJ whole genome shotgun (WGS) entry which is preliminary data.</text>
</comment>
<dbReference type="PANTHER" id="PTHR21011">
    <property type="entry name" value="MITOCHONDRIAL 28S RIBOSOMAL PROTEIN S6"/>
    <property type="match status" value="1"/>
</dbReference>
<dbReference type="EMBL" id="MHRF01000001">
    <property type="protein sequence ID" value="OHA18748.1"/>
    <property type="molecule type" value="Genomic_DNA"/>
</dbReference>
<dbReference type="InterPro" id="IPR014717">
    <property type="entry name" value="Transl_elong_EF1B/ribsomal_bS6"/>
</dbReference>
<dbReference type="GO" id="GO:0005840">
    <property type="term" value="C:ribosome"/>
    <property type="evidence" value="ECO:0007669"/>
    <property type="project" value="UniProtKB-KW"/>
</dbReference>
<organism evidence="4 5">
    <name type="scientific">Candidatus Taylorbacteria bacterium RIFCSPHIGHO2_01_FULL_46_22b</name>
    <dbReference type="NCBI Taxonomy" id="1802301"/>
    <lineage>
        <taxon>Bacteria</taxon>
        <taxon>Candidatus Tayloriibacteriota</taxon>
    </lineage>
</organism>
<evidence type="ECO:0000256" key="3">
    <source>
        <dbReference type="HAMAP-Rule" id="MF_00360"/>
    </source>
</evidence>
<evidence type="ECO:0000313" key="4">
    <source>
        <dbReference type="EMBL" id="OHA18748.1"/>
    </source>
</evidence>
<dbReference type="InterPro" id="IPR020814">
    <property type="entry name" value="Ribosomal_S6_plastid/chlpt"/>
</dbReference>
<dbReference type="GO" id="GO:1990904">
    <property type="term" value="C:ribonucleoprotein complex"/>
    <property type="evidence" value="ECO:0007669"/>
    <property type="project" value="UniProtKB-KW"/>
</dbReference>
<dbReference type="Pfam" id="PF01250">
    <property type="entry name" value="Ribosomal_S6"/>
    <property type="match status" value="1"/>
</dbReference>
<dbReference type="SUPFAM" id="SSF54995">
    <property type="entry name" value="Ribosomal protein S6"/>
    <property type="match status" value="1"/>
</dbReference>
<dbReference type="GO" id="GO:0003735">
    <property type="term" value="F:structural constituent of ribosome"/>
    <property type="evidence" value="ECO:0007669"/>
    <property type="project" value="InterPro"/>
</dbReference>